<evidence type="ECO:0000313" key="6">
    <source>
        <dbReference type="Proteomes" id="UP000655589"/>
    </source>
</evidence>
<dbReference type="PRINTS" id="PR00080">
    <property type="entry name" value="SDRFAMILY"/>
</dbReference>
<keyword evidence="2" id="KW-0560">Oxidoreductase</keyword>
<reference evidence="5" key="1">
    <citation type="journal article" date="2014" name="Int. J. Syst. Evol. Microbiol.">
        <title>Complete genome sequence of Corynebacterium casei LMG S-19264T (=DSM 44701T), isolated from a smear-ripened cheese.</title>
        <authorList>
            <consortium name="US DOE Joint Genome Institute (JGI-PGF)"/>
            <person name="Walter F."/>
            <person name="Albersmeier A."/>
            <person name="Kalinowski J."/>
            <person name="Ruckert C."/>
        </authorList>
    </citation>
    <scope>NUCLEOTIDE SEQUENCE</scope>
    <source>
        <strain evidence="5">JCM 3051</strain>
    </source>
</reference>
<dbReference type="NCBIfam" id="NF004846">
    <property type="entry name" value="PRK06197.1"/>
    <property type="match status" value="1"/>
</dbReference>
<protein>
    <submittedName>
        <fullName evidence="5">Short-chain dehydrogenase</fullName>
    </submittedName>
</protein>
<dbReference type="InterPro" id="IPR020904">
    <property type="entry name" value="Sc_DH/Rdtase_CS"/>
</dbReference>
<evidence type="ECO:0000256" key="2">
    <source>
        <dbReference type="ARBA" id="ARBA00023002"/>
    </source>
</evidence>
<evidence type="ECO:0000313" key="5">
    <source>
        <dbReference type="EMBL" id="GGM28944.1"/>
    </source>
</evidence>
<evidence type="ECO:0000256" key="3">
    <source>
        <dbReference type="RuleBase" id="RU000363"/>
    </source>
</evidence>
<keyword evidence="6" id="KW-1185">Reference proteome</keyword>
<proteinExistence type="inferred from homology"/>
<dbReference type="PROSITE" id="PS00061">
    <property type="entry name" value="ADH_SHORT"/>
    <property type="match status" value="1"/>
</dbReference>
<evidence type="ECO:0000256" key="4">
    <source>
        <dbReference type="SAM" id="MobiDB-lite"/>
    </source>
</evidence>
<dbReference type="PRINTS" id="PR00081">
    <property type="entry name" value="GDHRDH"/>
</dbReference>
<dbReference type="InterPro" id="IPR002347">
    <property type="entry name" value="SDR_fam"/>
</dbReference>
<dbReference type="Gene3D" id="3.40.50.720">
    <property type="entry name" value="NAD(P)-binding Rossmann-like Domain"/>
    <property type="match status" value="1"/>
</dbReference>
<dbReference type="EMBL" id="BMPT01000009">
    <property type="protein sequence ID" value="GGM28944.1"/>
    <property type="molecule type" value="Genomic_DNA"/>
</dbReference>
<dbReference type="Proteomes" id="UP000655589">
    <property type="component" value="Unassembled WGS sequence"/>
</dbReference>
<dbReference type="AlphaFoldDB" id="A0A8H9GI22"/>
<dbReference type="GO" id="GO:0016491">
    <property type="term" value="F:oxidoreductase activity"/>
    <property type="evidence" value="ECO:0007669"/>
    <property type="project" value="UniProtKB-KW"/>
</dbReference>
<dbReference type="PANTHER" id="PTHR24320">
    <property type="entry name" value="RETINOL DEHYDROGENASE"/>
    <property type="match status" value="1"/>
</dbReference>
<feature type="compositionally biased region" description="Low complexity" evidence="4">
    <location>
        <begin position="1"/>
        <end position="19"/>
    </location>
</feature>
<reference evidence="5" key="2">
    <citation type="submission" date="2020-09" db="EMBL/GenBank/DDBJ databases">
        <authorList>
            <person name="Sun Q."/>
            <person name="Ohkuma M."/>
        </authorList>
    </citation>
    <scope>NUCLEOTIDE SEQUENCE</scope>
    <source>
        <strain evidence="5">JCM 3051</strain>
    </source>
</reference>
<gene>
    <name evidence="5" type="ORF">GCM10010102_25900</name>
</gene>
<evidence type="ECO:0000256" key="1">
    <source>
        <dbReference type="ARBA" id="ARBA00006484"/>
    </source>
</evidence>
<comment type="similarity">
    <text evidence="1 3">Belongs to the short-chain dehydrogenases/reductases (SDR) family.</text>
</comment>
<sequence>MTPATPETPSTLSSTLSSARQVPDQSGRTAVVTGGSSGIGRAAAEALAARGAHVVLAARDLDRAQTVAAQLGGLPGRVEARRLDLGSLESVRAFAATVDGPVDLLVNNAGTMAGELRHTADGFESQLGINHLGHVALTARLLDRVRGRVVTVTSTAYRAARLDLDDPHWAARPYHPFAAYGASKLAVLLFTVELQRRLAAAGSPVLATAAHPGWAATGFRTTTGNRAADALFAAGTRVLAHGPEQGALPTLLAAVGDVPGGSLSGPSRLGGVRGPAHVADAAPLAGEGDLARRVWALSEELTGERFSQVTALG</sequence>
<feature type="region of interest" description="Disordered" evidence="4">
    <location>
        <begin position="1"/>
        <end position="33"/>
    </location>
</feature>
<dbReference type="PANTHER" id="PTHR24320:SF148">
    <property type="entry name" value="NAD(P)-BINDING ROSSMANN-FOLD SUPERFAMILY PROTEIN"/>
    <property type="match status" value="1"/>
</dbReference>
<organism evidence="5 6">
    <name type="scientific">Promicromonospora citrea</name>
    <dbReference type="NCBI Taxonomy" id="43677"/>
    <lineage>
        <taxon>Bacteria</taxon>
        <taxon>Bacillati</taxon>
        <taxon>Actinomycetota</taxon>
        <taxon>Actinomycetes</taxon>
        <taxon>Micrococcales</taxon>
        <taxon>Promicromonosporaceae</taxon>
        <taxon>Promicromonospora</taxon>
    </lineage>
</organism>
<dbReference type="SUPFAM" id="SSF51735">
    <property type="entry name" value="NAD(P)-binding Rossmann-fold domains"/>
    <property type="match status" value="1"/>
</dbReference>
<dbReference type="RefSeq" id="WP_189087051.1">
    <property type="nucleotide sequence ID" value="NZ_BMPT01000009.1"/>
</dbReference>
<comment type="caution">
    <text evidence="5">The sequence shown here is derived from an EMBL/GenBank/DDBJ whole genome shotgun (WGS) entry which is preliminary data.</text>
</comment>
<dbReference type="InterPro" id="IPR036291">
    <property type="entry name" value="NAD(P)-bd_dom_sf"/>
</dbReference>
<dbReference type="Pfam" id="PF00106">
    <property type="entry name" value="adh_short"/>
    <property type="match status" value="1"/>
</dbReference>
<accession>A0A8H9GI22</accession>
<name>A0A8H9GI22_9MICO</name>